<organism evidence="2 3">
    <name type="scientific">Leptolinea tardivitalis</name>
    <dbReference type="NCBI Taxonomy" id="229920"/>
    <lineage>
        <taxon>Bacteria</taxon>
        <taxon>Bacillati</taxon>
        <taxon>Chloroflexota</taxon>
        <taxon>Anaerolineae</taxon>
        <taxon>Anaerolineales</taxon>
        <taxon>Anaerolineaceae</taxon>
        <taxon>Leptolinea</taxon>
    </lineage>
</organism>
<comment type="similarity">
    <text evidence="1">Belongs to the MEMO1 family.</text>
</comment>
<dbReference type="PANTHER" id="PTHR11060">
    <property type="entry name" value="PROTEIN MEMO1"/>
    <property type="match status" value="1"/>
</dbReference>
<dbReference type="STRING" id="229920.ADM99_16245"/>
<dbReference type="Pfam" id="PF01875">
    <property type="entry name" value="Memo"/>
    <property type="match status" value="1"/>
</dbReference>
<dbReference type="InterPro" id="IPR002737">
    <property type="entry name" value="MEMO1_fam"/>
</dbReference>
<dbReference type="OrthoDB" id="9782820at2"/>
<dbReference type="NCBIfam" id="TIGR04336">
    <property type="entry name" value="AmmeMemoSam_B"/>
    <property type="match status" value="1"/>
</dbReference>
<evidence type="ECO:0000313" key="2">
    <source>
        <dbReference type="EMBL" id="KPL70756.1"/>
    </source>
</evidence>
<dbReference type="AlphaFoldDB" id="A0A0P6WLU7"/>
<name>A0A0P6WLU7_9CHLR</name>
<dbReference type="Proteomes" id="UP000050430">
    <property type="component" value="Unassembled WGS sequence"/>
</dbReference>
<proteinExistence type="inferred from homology"/>
<protein>
    <recommendedName>
        <fullName evidence="4">MEMO1 family protein</fullName>
    </recommendedName>
</protein>
<dbReference type="EMBL" id="LGCK01000014">
    <property type="protein sequence ID" value="KPL70756.1"/>
    <property type="molecule type" value="Genomic_DNA"/>
</dbReference>
<dbReference type="PANTHER" id="PTHR11060:SF0">
    <property type="entry name" value="PROTEIN MEMO1"/>
    <property type="match status" value="1"/>
</dbReference>
<comment type="caution">
    <text evidence="2">The sequence shown here is derived from an EMBL/GenBank/DDBJ whole genome shotgun (WGS) entry which is preliminary data.</text>
</comment>
<sequence length="278" mass="29884">MDIRPSPIAGRWYESNPNRLARQIDTYLEKAQIPPISGDVIGLVAPHAGHRYSGFTAAHAFKTVMGRSYDLVVVVSPYHDIFPGNLITTAHQAYSTPLGDIPVDTVALTSLEKDIQSVCGQPIRRISRDTEHSLEIELPFLQRSLVGSFSLLPVMVRSRNAQEMQALGEGIAVIASKQSTLLVASSDLSHFYPESQAEILDAFLEKQILELSPKGVLDADITGKGYACGAGAISAILWASLKLKANKAVLLHHSTSADETGDHQSVVGYGAAAILKTG</sequence>
<evidence type="ECO:0008006" key="4">
    <source>
        <dbReference type="Google" id="ProtNLM"/>
    </source>
</evidence>
<evidence type="ECO:0000313" key="3">
    <source>
        <dbReference type="Proteomes" id="UP000050430"/>
    </source>
</evidence>
<dbReference type="Gene3D" id="3.40.830.10">
    <property type="entry name" value="LigB-like"/>
    <property type="match status" value="1"/>
</dbReference>
<accession>A0A0P6WLU7</accession>
<gene>
    <name evidence="2" type="ORF">ADM99_16245</name>
</gene>
<dbReference type="CDD" id="cd07361">
    <property type="entry name" value="MEMO_like"/>
    <property type="match status" value="1"/>
</dbReference>
<evidence type="ECO:0000256" key="1">
    <source>
        <dbReference type="ARBA" id="ARBA00006315"/>
    </source>
</evidence>
<reference evidence="2 3" key="1">
    <citation type="submission" date="2015-07" db="EMBL/GenBank/DDBJ databases">
        <title>Genome sequence of Leptolinea tardivitalis DSM 16556.</title>
        <authorList>
            <person name="Hemp J."/>
            <person name="Ward L.M."/>
            <person name="Pace L.A."/>
            <person name="Fischer W.W."/>
        </authorList>
    </citation>
    <scope>NUCLEOTIDE SEQUENCE [LARGE SCALE GENOMIC DNA]</scope>
    <source>
        <strain evidence="2 3">YMTK-2</strain>
    </source>
</reference>
<keyword evidence="3" id="KW-1185">Reference proteome</keyword>